<evidence type="ECO:0000256" key="6">
    <source>
        <dbReference type="ARBA" id="ARBA00022989"/>
    </source>
</evidence>
<evidence type="ECO:0000256" key="4">
    <source>
        <dbReference type="ARBA" id="ARBA00022490"/>
    </source>
</evidence>
<evidence type="ECO:0000313" key="14">
    <source>
        <dbReference type="Proteomes" id="UP001208570"/>
    </source>
</evidence>
<keyword evidence="8" id="KW-0206">Cytoskeleton</keyword>
<keyword evidence="5 12" id="KW-0812">Transmembrane</keyword>
<feature type="region of interest" description="Disordered" evidence="11">
    <location>
        <begin position="915"/>
        <end position="988"/>
    </location>
</feature>
<keyword evidence="6 12" id="KW-1133">Transmembrane helix</keyword>
<name>A0AAD9JF85_9ANNE</name>
<feature type="coiled-coil region" evidence="10">
    <location>
        <begin position="804"/>
        <end position="839"/>
    </location>
</feature>
<keyword evidence="10" id="KW-0175">Coiled coil</keyword>
<comment type="caution">
    <text evidence="13">The sequence shown here is derived from an EMBL/GenBank/DDBJ whole genome shotgun (WGS) entry which is preliminary data.</text>
</comment>
<reference evidence="13" key="1">
    <citation type="journal article" date="2023" name="Mol. Biol. Evol.">
        <title>Third-Generation Sequencing Reveals the Adaptive Role of the Epigenome in Three Deep-Sea Polychaetes.</title>
        <authorList>
            <person name="Perez M."/>
            <person name="Aroh O."/>
            <person name="Sun Y."/>
            <person name="Lan Y."/>
            <person name="Juniper S.K."/>
            <person name="Young C.R."/>
            <person name="Angers B."/>
            <person name="Qian P.Y."/>
        </authorList>
    </citation>
    <scope>NUCLEOTIDE SEQUENCE</scope>
    <source>
        <strain evidence="13">P08H-3</strain>
    </source>
</reference>
<comment type="subcellular location">
    <subcellularLocation>
        <location evidence="2">Cell membrane</location>
        <topology evidence="2">Single-pass membrane protein</topology>
    </subcellularLocation>
    <subcellularLocation>
        <location evidence="1">Cytoplasm</location>
        <location evidence="1">Cytoskeleton</location>
        <location evidence="1">Cilium basal body</location>
    </subcellularLocation>
</comment>
<dbReference type="AlphaFoldDB" id="A0AAD9JF85"/>
<evidence type="ECO:0000256" key="2">
    <source>
        <dbReference type="ARBA" id="ARBA00004162"/>
    </source>
</evidence>
<evidence type="ECO:0000256" key="11">
    <source>
        <dbReference type="SAM" id="MobiDB-lite"/>
    </source>
</evidence>
<dbReference type="PANTHER" id="PTHR16795">
    <property type="entry name" value="LIMBIN/ELLIS-VAN CREVELD PROTEIN"/>
    <property type="match status" value="1"/>
</dbReference>
<evidence type="ECO:0000313" key="13">
    <source>
        <dbReference type="EMBL" id="KAK2151622.1"/>
    </source>
</evidence>
<keyword evidence="4" id="KW-0963">Cytoplasm</keyword>
<evidence type="ECO:0000256" key="10">
    <source>
        <dbReference type="SAM" id="Coils"/>
    </source>
</evidence>
<proteinExistence type="predicted"/>
<keyword evidence="7 12" id="KW-0472">Membrane</keyword>
<feature type="coiled-coil region" evidence="10">
    <location>
        <begin position="747"/>
        <end position="778"/>
    </location>
</feature>
<feature type="coiled-coil region" evidence="10">
    <location>
        <begin position="518"/>
        <end position="549"/>
    </location>
</feature>
<protein>
    <submittedName>
        <fullName evidence="13">Uncharacterized protein</fullName>
    </submittedName>
</protein>
<dbReference type="GO" id="GO:0007224">
    <property type="term" value="P:smoothened signaling pathway"/>
    <property type="evidence" value="ECO:0007669"/>
    <property type="project" value="InterPro"/>
</dbReference>
<keyword evidence="14" id="KW-1185">Reference proteome</keyword>
<feature type="coiled-coil region" evidence="10">
    <location>
        <begin position="290"/>
        <end position="343"/>
    </location>
</feature>
<feature type="region of interest" description="Disordered" evidence="11">
    <location>
        <begin position="63"/>
        <end position="125"/>
    </location>
</feature>
<evidence type="ECO:0000256" key="5">
    <source>
        <dbReference type="ARBA" id="ARBA00022692"/>
    </source>
</evidence>
<feature type="compositionally biased region" description="Basic and acidic residues" evidence="11">
    <location>
        <begin position="930"/>
        <end position="967"/>
    </location>
</feature>
<sequence length="988" mass="114447">MSQYTIADLNSCLDIYVVQEQNTWNIDPLAVGISFAVATIFGVLVALGCAKLCMKDFIRHKHQDAESGHRVHHHIKIDEKQQHHETQSKLNVDGSPHAEDKSNTGGRRKRNRRRKNLQSGSGREDGQESLLLVSPIILDGNEEGMTPSDHGLLDVLMKDSGVDMESELASQDYDAICRLEKEFREQNIDTMLQLLRTLLNKQLKKGKLTPEQSQELLGNIQNGVDHVIKTCQQEKDDEETELRKKVKDPEKLEAELDKINSKYNLKMTSMLQEEKEKLRHNLMKITELTDSEIDEMLAELTHNLANLENQLGIERIRQAKALEERLERRRLFAKQQRSEAQLQTEELQHRVESHGIILNKLTKDGKLQDRQKEEILSEYNDDLIKIQKKHEEEFQQQKLVLADKLRQRREAQMAKVAEQQETKKAQFFSASESAADSASLVMSYHQLLQQQRHELDGLNVQLDEKDAEEFRKLSRSVEKNQNVDVQKREEEFEEEILAKAQLTDRELDRLVALHQSQMEDFDAQKKAERKKLKSQMEEKLEQRHLQMQENQKLCLVELAVIKEQQDATIEKVLQSQVEISSSDKEKIMKEHEQNMSLMNNQLQMSRLKQQKLLDAKINKRQARVEDLKKQAQEIKISQQKTKEKQLAQLEKMILEEEAHVEEEKKKALIEARQRFVEETQLALAEQEKQLGLLIARLQVGQARRQVLIKKQDKAIKQLEEKLSSHVVDKIEATGNEDDGIGQVDQLLQQHMTQVSGLNDRLQEVKDRQNQILQEKLQKKRIMKESKASAVLEQVMLDTRHKMAMHQLECEMQAEMKQQREELNEELEAELQAELEAQKKSFLSQLAAIIDMSREEVNELVTSAVIETGGDSDEVQKLAKDMRLGLKRAKSQMSTAGYGDGKSKIKKHVSYGHEERHFYNDESYDGDEYGDVNRESSYHDNDGYEDKYEEAGYNPDDGRDDGNEDGRARSRSGRTRNKDQSVEYEDYVY</sequence>
<feature type="compositionally biased region" description="Basic residues" evidence="11">
    <location>
        <begin position="106"/>
        <end position="116"/>
    </location>
</feature>
<dbReference type="EMBL" id="JAODUP010000356">
    <property type="protein sequence ID" value="KAK2151622.1"/>
    <property type="molecule type" value="Genomic_DNA"/>
</dbReference>
<dbReference type="GO" id="GO:0060170">
    <property type="term" value="C:ciliary membrane"/>
    <property type="evidence" value="ECO:0007669"/>
    <property type="project" value="TreeGrafter"/>
</dbReference>
<evidence type="ECO:0000256" key="7">
    <source>
        <dbReference type="ARBA" id="ARBA00023136"/>
    </source>
</evidence>
<dbReference type="GO" id="GO:0098797">
    <property type="term" value="C:plasma membrane protein complex"/>
    <property type="evidence" value="ECO:0007669"/>
    <property type="project" value="TreeGrafter"/>
</dbReference>
<evidence type="ECO:0000256" key="12">
    <source>
        <dbReference type="SAM" id="Phobius"/>
    </source>
</evidence>
<evidence type="ECO:0000256" key="3">
    <source>
        <dbReference type="ARBA" id="ARBA00022475"/>
    </source>
</evidence>
<evidence type="ECO:0000256" key="1">
    <source>
        <dbReference type="ARBA" id="ARBA00004120"/>
    </source>
</evidence>
<gene>
    <name evidence="13" type="ORF">LSH36_356g01036</name>
</gene>
<evidence type="ECO:0000256" key="9">
    <source>
        <dbReference type="ARBA" id="ARBA00023273"/>
    </source>
</evidence>
<feature type="transmembrane region" description="Helical" evidence="12">
    <location>
        <begin position="29"/>
        <end position="53"/>
    </location>
</feature>
<dbReference type="PANTHER" id="PTHR16795:SF13">
    <property type="entry name" value="EVC COMPLEX MEMBER EVC"/>
    <property type="match status" value="1"/>
</dbReference>
<accession>A0AAD9JF85</accession>
<feature type="coiled-coil region" evidence="10">
    <location>
        <begin position="588"/>
        <end position="671"/>
    </location>
</feature>
<keyword evidence="3" id="KW-1003">Cell membrane</keyword>
<evidence type="ECO:0000256" key="8">
    <source>
        <dbReference type="ARBA" id="ARBA00023212"/>
    </source>
</evidence>
<organism evidence="13 14">
    <name type="scientific">Paralvinella palmiformis</name>
    <dbReference type="NCBI Taxonomy" id="53620"/>
    <lineage>
        <taxon>Eukaryota</taxon>
        <taxon>Metazoa</taxon>
        <taxon>Spiralia</taxon>
        <taxon>Lophotrochozoa</taxon>
        <taxon>Annelida</taxon>
        <taxon>Polychaeta</taxon>
        <taxon>Sedentaria</taxon>
        <taxon>Canalipalpata</taxon>
        <taxon>Terebellida</taxon>
        <taxon>Terebelliformia</taxon>
        <taxon>Alvinellidae</taxon>
        <taxon>Paralvinella</taxon>
    </lineage>
</organism>
<dbReference type="Proteomes" id="UP001208570">
    <property type="component" value="Unassembled WGS sequence"/>
</dbReference>
<feature type="compositionally biased region" description="Basic and acidic residues" evidence="11">
    <location>
        <begin position="76"/>
        <end position="87"/>
    </location>
</feature>
<dbReference type="InterPro" id="IPR026501">
    <property type="entry name" value="Limbin/EVC"/>
</dbReference>
<keyword evidence="9" id="KW-0966">Cell projection</keyword>